<evidence type="ECO:0000259" key="1">
    <source>
        <dbReference type="Pfam" id="PF00149"/>
    </source>
</evidence>
<dbReference type="AlphaFoldDB" id="A0A927FFB5"/>
<dbReference type="Pfam" id="PF00149">
    <property type="entry name" value="Metallophos"/>
    <property type="match status" value="1"/>
</dbReference>
<evidence type="ECO:0000313" key="3">
    <source>
        <dbReference type="Proteomes" id="UP000647424"/>
    </source>
</evidence>
<dbReference type="Gene3D" id="3.60.21.10">
    <property type="match status" value="1"/>
</dbReference>
<gene>
    <name evidence="2" type="ORF">IC609_07265</name>
</gene>
<dbReference type="GO" id="GO:0016787">
    <property type="term" value="F:hydrolase activity"/>
    <property type="evidence" value="ECO:0007669"/>
    <property type="project" value="InterPro"/>
</dbReference>
<organism evidence="2 3">
    <name type="scientific">Limnohabitans radicicola</name>
    <dbReference type="NCBI Taxonomy" id="2771427"/>
    <lineage>
        <taxon>Bacteria</taxon>
        <taxon>Pseudomonadati</taxon>
        <taxon>Pseudomonadota</taxon>
        <taxon>Betaproteobacteria</taxon>
        <taxon>Burkholderiales</taxon>
        <taxon>Comamonadaceae</taxon>
        <taxon>Limnohabitans</taxon>
    </lineage>
</organism>
<feature type="domain" description="Calcineurin-like phosphoesterase" evidence="1">
    <location>
        <begin position="5"/>
        <end position="196"/>
    </location>
</feature>
<dbReference type="EMBL" id="JACYFT010000001">
    <property type="protein sequence ID" value="MBD8050339.1"/>
    <property type="molecule type" value="Genomic_DNA"/>
</dbReference>
<dbReference type="InterPro" id="IPR004843">
    <property type="entry name" value="Calcineurin-like_PHP"/>
</dbReference>
<name>A0A927FFB5_9BURK</name>
<keyword evidence="3" id="KW-1185">Reference proteome</keyword>
<protein>
    <submittedName>
        <fullName evidence="2">Metallophosphoesterase</fullName>
    </submittedName>
</protein>
<proteinExistence type="predicted"/>
<dbReference type="Proteomes" id="UP000647424">
    <property type="component" value="Unassembled WGS sequence"/>
</dbReference>
<reference evidence="2" key="1">
    <citation type="submission" date="2020-09" db="EMBL/GenBank/DDBJ databases">
        <title>Genome seq and assembly of Limnohabitants sp.</title>
        <authorList>
            <person name="Chhetri G."/>
        </authorList>
    </citation>
    <scope>NUCLEOTIDE SEQUENCE</scope>
    <source>
        <strain evidence="2">JUR4</strain>
    </source>
</reference>
<comment type="caution">
    <text evidence="2">The sequence shown here is derived from an EMBL/GenBank/DDBJ whole genome shotgun (WGS) entry which is preliminary data.</text>
</comment>
<dbReference type="RefSeq" id="WP_191818735.1">
    <property type="nucleotide sequence ID" value="NZ_JACYFT010000001.1"/>
</dbReference>
<sequence length="248" mass="27811">MTPGPILFCGDPHGQWQHIIDAAEQTHARAVILLGDLEPARPLHIELEAIWDRVWFIHGNHDTDHADNFANVWHPDLAERSLHGRVVTLPCGTRVAGLGGVFRGAVWYPKDAQAPKFRNREAHAQKTPRQDRWQGGVHLKHWSTIYPDEVQQLATLQADILITHEAPGYHMHGFAELDTLARRMGVRMTVHGHQHDCIDSSAQWDAQGFASYGVGLRGVMARDSQDQVRTLVPGDLDDQNCRQETSSS</sequence>
<evidence type="ECO:0000313" key="2">
    <source>
        <dbReference type="EMBL" id="MBD8050339.1"/>
    </source>
</evidence>
<dbReference type="InterPro" id="IPR029052">
    <property type="entry name" value="Metallo-depent_PP-like"/>
</dbReference>
<accession>A0A927FFB5</accession>
<dbReference type="SUPFAM" id="SSF56300">
    <property type="entry name" value="Metallo-dependent phosphatases"/>
    <property type="match status" value="1"/>
</dbReference>